<name>A0ABS5DSM3_9BURK</name>
<reference evidence="10 11" key="1">
    <citation type="submission" date="2021-04" db="EMBL/GenBank/DDBJ databases">
        <title>The genome sequence of type strain Ideonella paludis KCTC 32238.</title>
        <authorList>
            <person name="Liu Y."/>
        </authorList>
    </citation>
    <scope>NUCLEOTIDE SEQUENCE [LARGE SCALE GENOMIC DNA]</scope>
    <source>
        <strain evidence="10 11">KCTC 32238</strain>
    </source>
</reference>
<evidence type="ECO:0000256" key="4">
    <source>
        <dbReference type="ARBA" id="ARBA00022764"/>
    </source>
</evidence>
<dbReference type="CDD" id="cd03019">
    <property type="entry name" value="DsbA_DsbA"/>
    <property type="match status" value="1"/>
</dbReference>
<dbReference type="RefSeq" id="WP_210805745.1">
    <property type="nucleotide sequence ID" value="NZ_JAGQDG010000001.1"/>
</dbReference>
<dbReference type="PIRSF" id="PIRSF001488">
    <property type="entry name" value="Tdi_protein"/>
    <property type="match status" value="1"/>
</dbReference>
<evidence type="ECO:0000256" key="6">
    <source>
        <dbReference type="ARBA" id="ARBA00023284"/>
    </source>
</evidence>
<keyword evidence="11" id="KW-1185">Reference proteome</keyword>
<dbReference type="InterPro" id="IPR050824">
    <property type="entry name" value="Thiol_disulfide_DsbA"/>
</dbReference>
<dbReference type="PANTHER" id="PTHR35891:SF2">
    <property type="entry name" value="THIOL:DISULFIDE INTERCHANGE PROTEIN DSBA"/>
    <property type="match status" value="1"/>
</dbReference>
<dbReference type="Pfam" id="PF01323">
    <property type="entry name" value="DSBA"/>
    <property type="match status" value="1"/>
</dbReference>
<dbReference type="Gene3D" id="3.40.30.10">
    <property type="entry name" value="Glutaredoxin"/>
    <property type="match status" value="1"/>
</dbReference>
<accession>A0ABS5DSM3</accession>
<dbReference type="PROSITE" id="PS51352">
    <property type="entry name" value="THIOREDOXIN_2"/>
    <property type="match status" value="1"/>
</dbReference>
<organism evidence="10 11">
    <name type="scientific">Ideonella paludis</name>
    <dbReference type="NCBI Taxonomy" id="1233411"/>
    <lineage>
        <taxon>Bacteria</taxon>
        <taxon>Pseudomonadati</taxon>
        <taxon>Pseudomonadota</taxon>
        <taxon>Betaproteobacteria</taxon>
        <taxon>Burkholderiales</taxon>
        <taxon>Sphaerotilaceae</taxon>
        <taxon>Ideonella</taxon>
    </lineage>
</organism>
<feature type="signal peptide" evidence="8">
    <location>
        <begin position="1"/>
        <end position="26"/>
    </location>
</feature>
<sequence length="216" mass="23856">MKRREFCLTSTSLASVALLSSPVAQAQGTPVEGTNYVKLAQPVPVAASGKIEVVEFFWYGCPHCFALEPFIEPWHKKLPADVAFRRVPAGFTPQHEFHQRVFYAMEALGILEAMHRRFFNAMQIDRKPMRKEEEIAAFFTAAGQDGAKVVATMKSFGVVAKAKQAKQLSEGYRIDGVPAIGVHGRFYTSSVLAGNSHERALGVADYLIAQVRKGPR</sequence>
<feature type="chain" id="PRO_5045992887" description="Thiol:disulfide interchange protein" evidence="8">
    <location>
        <begin position="27"/>
        <end position="216"/>
    </location>
</feature>
<keyword evidence="6" id="KW-0676">Redox-active center</keyword>
<protein>
    <recommendedName>
        <fullName evidence="7">Thiol:disulfide interchange protein</fullName>
    </recommendedName>
</protein>
<evidence type="ECO:0000256" key="7">
    <source>
        <dbReference type="PIRNR" id="PIRNR001488"/>
    </source>
</evidence>
<proteinExistence type="inferred from homology"/>
<evidence type="ECO:0000313" key="11">
    <source>
        <dbReference type="Proteomes" id="UP000672097"/>
    </source>
</evidence>
<dbReference type="SUPFAM" id="SSF52833">
    <property type="entry name" value="Thioredoxin-like"/>
    <property type="match status" value="1"/>
</dbReference>
<evidence type="ECO:0000259" key="9">
    <source>
        <dbReference type="PROSITE" id="PS51352"/>
    </source>
</evidence>
<dbReference type="PROSITE" id="PS00194">
    <property type="entry name" value="THIOREDOXIN_1"/>
    <property type="match status" value="1"/>
</dbReference>
<dbReference type="InterPro" id="IPR001853">
    <property type="entry name" value="DSBA-like_thioredoxin_dom"/>
</dbReference>
<evidence type="ECO:0000313" key="10">
    <source>
        <dbReference type="EMBL" id="MBQ0934151.1"/>
    </source>
</evidence>
<evidence type="ECO:0000256" key="2">
    <source>
        <dbReference type="ARBA" id="ARBA00005791"/>
    </source>
</evidence>
<evidence type="ECO:0000256" key="5">
    <source>
        <dbReference type="ARBA" id="ARBA00023157"/>
    </source>
</evidence>
<evidence type="ECO:0000256" key="1">
    <source>
        <dbReference type="ARBA" id="ARBA00004418"/>
    </source>
</evidence>
<dbReference type="InterPro" id="IPR036249">
    <property type="entry name" value="Thioredoxin-like_sf"/>
</dbReference>
<gene>
    <name evidence="10" type="ORF">KAK11_02345</name>
</gene>
<dbReference type="InterPro" id="IPR017937">
    <property type="entry name" value="Thioredoxin_CS"/>
</dbReference>
<keyword evidence="4 7" id="KW-0574">Periplasm</keyword>
<comment type="caution">
    <text evidence="10">The sequence shown here is derived from an EMBL/GenBank/DDBJ whole genome shotgun (WGS) entry which is preliminary data.</text>
</comment>
<keyword evidence="5 7" id="KW-1015">Disulfide bond</keyword>
<feature type="domain" description="Thioredoxin" evidence="9">
    <location>
        <begin position="17"/>
        <end position="158"/>
    </location>
</feature>
<comment type="similarity">
    <text evidence="2">Belongs to the thioredoxin family. DsbA subfamily.</text>
</comment>
<keyword evidence="3 8" id="KW-0732">Signal</keyword>
<dbReference type="InterPro" id="IPR023205">
    <property type="entry name" value="DsbA/DsbL"/>
</dbReference>
<evidence type="ECO:0000256" key="8">
    <source>
        <dbReference type="SAM" id="SignalP"/>
    </source>
</evidence>
<dbReference type="EMBL" id="JAGQDG010000001">
    <property type="protein sequence ID" value="MBQ0934151.1"/>
    <property type="molecule type" value="Genomic_DNA"/>
</dbReference>
<evidence type="ECO:0000256" key="3">
    <source>
        <dbReference type="ARBA" id="ARBA00022729"/>
    </source>
</evidence>
<dbReference type="Proteomes" id="UP000672097">
    <property type="component" value="Unassembled WGS sequence"/>
</dbReference>
<dbReference type="PANTHER" id="PTHR35891">
    <property type="entry name" value="THIOL:DISULFIDE INTERCHANGE PROTEIN DSBA"/>
    <property type="match status" value="1"/>
</dbReference>
<comment type="subcellular location">
    <subcellularLocation>
        <location evidence="1 7">Periplasm</location>
    </subcellularLocation>
</comment>
<dbReference type="InterPro" id="IPR013766">
    <property type="entry name" value="Thioredoxin_domain"/>
</dbReference>